<accession>A0A2S8FA41</accession>
<organism evidence="1 2">
    <name type="scientific">Blastopirellula marina</name>
    <dbReference type="NCBI Taxonomy" id="124"/>
    <lineage>
        <taxon>Bacteria</taxon>
        <taxon>Pseudomonadati</taxon>
        <taxon>Planctomycetota</taxon>
        <taxon>Planctomycetia</taxon>
        <taxon>Pirellulales</taxon>
        <taxon>Pirellulaceae</taxon>
        <taxon>Blastopirellula</taxon>
    </lineage>
</organism>
<dbReference type="OrthoDB" id="509265at2"/>
<dbReference type="RefSeq" id="WP_105357657.1">
    <property type="nucleotide sequence ID" value="NZ_PUIB01000023.1"/>
</dbReference>
<comment type="caution">
    <text evidence="1">The sequence shown here is derived from an EMBL/GenBank/DDBJ whole genome shotgun (WGS) entry which is preliminary data.</text>
</comment>
<evidence type="ECO:0000313" key="1">
    <source>
        <dbReference type="EMBL" id="PQO28980.1"/>
    </source>
</evidence>
<dbReference type="EMBL" id="PUIB01000023">
    <property type="protein sequence ID" value="PQO28980.1"/>
    <property type="molecule type" value="Genomic_DNA"/>
</dbReference>
<protein>
    <submittedName>
        <fullName evidence="1">Uncharacterized protein</fullName>
    </submittedName>
</protein>
<reference evidence="1 2" key="1">
    <citation type="submission" date="2018-02" db="EMBL/GenBank/DDBJ databases">
        <title>Comparative genomes isolates from brazilian mangrove.</title>
        <authorList>
            <person name="Araujo J.E."/>
            <person name="Taketani R.G."/>
            <person name="Silva M.C.P."/>
            <person name="Loureco M.V."/>
            <person name="Andreote F.D."/>
        </authorList>
    </citation>
    <scope>NUCLEOTIDE SEQUENCE [LARGE SCALE GENOMIC DNA]</scope>
    <source>
        <strain evidence="1 2">NAP PRIS-MGV</strain>
    </source>
</reference>
<name>A0A2S8FA41_9BACT</name>
<dbReference type="AlphaFoldDB" id="A0A2S8FA41"/>
<gene>
    <name evidence="1" type="ORF">C5Y98_22470</name>
</gene>
<proteinExistence type="predicted"/>
<evidence type="ECO:0000313" key="2">
    <source>
        <dbReference type="Proteomes" id="UP000239388"/>
    </source>
</evidence>
<dbReference type="Proteomes" id="UP000239388">
    <property type="component" value="Unassembled WGS sequence"/>
</dbReference>
<sequence length="240" mass="28054">MERLTWLERDPFFAIVESRPPTVREWQYFLFKIDHDAIYWDIPVVYAESPDDESFPSAVRRWYGQIDDRLFVLDVFYDLFPHECNVQIPFSESDEFAWQTLLDLQLLPKSIYTNQAVFIQNDSESRIRTVFRRDPRGFDVPIYDGVSDIDAESLLDFLRPRDSTVTYSIGASEPDINWVTEELIGNSRTLRARYNSRTSAISVGCDMAQSSDNEFVVYSESPEVDARQFWIRNGRVTAVE</sequence>